<name>A0ABU2Y1K8_9FLAO</name>
<reference evidence="2 3" key="1">
    <citation type="submission" date="2023-09" db="EMBL/GenBank/DDBJ databases">
        <authorList>
            <person name="Rey-Velasco X."/>
        </authorList>
    </citation>
    <scope>NUCLEOTIDE SEQUENCE [LARGE SCALE GENOMIC DNA]</scope>
    <source>
        <strain evidence="2 3">P050</strain>
    </source>
</reference>
<gene>
    <name evidence="2" type="ORF">RM519_02115</name>
</gene>
<proteinExistence type="predicted"/>
<evidence type="ECO:0000256" key="1">
    <source>
        <dbReference type="SAM" id="SignalP"/>
    </source>
</evidence>
<dbReference type="EMBL" id="JAVRHV010000001">
    <property type="protein sequence ID" value="MDT0552031.1"/>
    <property type="molecule type" value="Genomic_DNA"/>
</dbReference>
<feature type="signal peptide" evidence="1">
    <location>
        <begin position="1"/>
        <end position="23"/>
    </location>
</feature>
<organism evidence="2 3">
    <name type="scientific">Urechidicola vernalis</name>
    <dbReference type="NCBI Taxonomy" id="3075600"/>
    <lineage>
        <taxon>Bacteria</taxon>
        <taxon>Pseudomonadati</taxon>
        <taxon>Bacteroidota</taxon>
        <taxon>Flavobacteriia</taxon>
        <taxon>Flavobacteriales</taxon>
        <taxon>Flavobacteriaceae</taxon>
        <taxon>Urechidicola</taxon>
    </lineage>
</organism>
<evidence type="ECO:0000313" key="2">
    <source>
        <dbReference type="EMBL" id="MDT0552031.1"/>
    </source>
</evidence>
<evidence type="ECO:0000313" key="3">
    <source>
        <dbReference type="Proteomes" id="UP001252186"/>
    </source>
</evidence>
<feature type="chain" id="PRO_5046983184" evidence="1">
    <location>
        <begin position="24"/>
        <end position="115"/>
    </location>
</feature>
<accession>A0ABU2Y1K8</accession>
<comment type="caution">
    <text evidence="2">The sequence shown here is derived from an EMBL/GenBank/DDBJ whole genome shotgun (WGS) entry which is preliminary data.</text>
</comment>
<keyword evidence="3" id="KW-1185">Reference proteome</keyword>
<sequence>MKNLKVIISAMMLTLFVGATAFASTPTKTAHKNQLRAELVKLMGSLEEFDEETNLTAFVSFIVNDENEVVVISVDSKSTRVDAIVKGKLNYKNVVASGIERGEVYIMPLKIVKQS</sequence>
<keyword evidence="1" id="KW-0732">Signal</keyword>
<protein>
    <submittedName>
        <fullName evidence="2">Uncharacterized protein</fullName>
    </submittedName>
</protein>
<dbReference type="Proteomes" id="UP001252186">
    <property type="component" value="Unassembled WGS sequence"/>
</dbReference>
<dbReference type="RefSeq" id="WP_311591851.1">
    <property type="nucleotide sequence ID" value="NZ_JAVRHV010000001.1"/>
</dbReference>